<dbReference type="EMBL" id="UGTS01000006">
    <property type="protein sequence ID" value="SUC40604.1"/>
    <property type="molecule type" value="Genomic_DNA"/>
</dbReference>
<accession>A0A379GHT7</accession>
<gene>
    <name evidence="1" type="primary">acnA_1</name>
    <name evidence="1" type="ORF">NCTC11938_04906</name>
</gene>
<proteinExistence type="predicted"/>
<name>A0A379GHT7_PROMI</name>
<organism evidence="1 2">
    <name type="scientific">Proteus mirabilis</name>
    <dbReference type="NCBI Taxonomy" id="584"/>
    <lineage>
        <taxon>Bacteria</taxon>
        <taxon>Pseudomonadati</taxon>
        <taxon>Pseudomonadota</taxon>
        <taxon>Gammaproteobacteria</taxon>
        <taxon>Enterobacterales</taxon>
        <taxon>Morganellaceae</taxon>
        <taxon>Proteus</taxon>
    </lineage>
</organism>
<sequence length="31" mass="3797">MSLRLKRRVFLPLSVGTHQYEYYRLSEVARQ</sequence>
<dbReference type="AlphaFoldDB" id="A0A379GHT7"/>
<reference evidence="1 2" key="1">
    <citation type="submission" date="2018-06" db="EMBL/GenBank/DDBJ databases">
        <authorList>
            <consortium name="Pathogen Informatics"/>
            <person name="Doyle S."/>
        </authorList>
    </citation>
    <scope>NUCLEOTIDE SEQUENCE [LARGE SCALE GENOMIC DNA]</scope>
    <source>
        <strain evidence="1 2">NCTC11938</strain>
    </source>
</reference>
<evidence type="ECO:0000313" key="1">
    <source>
        <dbReference type="EMBL" id="SUC40604.1"/>
    </source>
</evidence>
<dbReference type="Proteomes" id="UP000254191">
    <property type="component" value="Unassembled WGS sequence"/>
</dbReference>
<protein>
    <submittedName>
        <fullName evidence="1">Aconitate hydratase</fullName>
    </submittedName>
</protein>
<evidence type="ECO:0000313" key="2">
    <source>
        <dbReference type="Proteomes" id="UP000254191"/>
    </source>
</evidence>